<dbReference type="SUPFAM" id="SSF69500">
    <property type="entry name" value="DTD-like"/>
    <property type="match status" value="1"/>
</dbReference>
<dbReference type="EMBL" id="JMIH01000014">
    <property type="protein sequence ID" value="KEO74818.1"/>
    <property type="molecule type" value="Genomic_DNA"/>
</dbReference>
<gene>
    <name evidence="2" type="primary">dtd</name>
    <name evidence="3" type="ORF">EL17_03830</name>
</gene>
<dbReference type="GO" id="GO:0000049">
    <property type="term" value="F:tRNA binding"/>
    <property type="evidence" value="ECO:0007669"/>
    <property type="project" value="UniProtKB-UniRule"/>
</dbReference>
<dbReference type="GO" id="GO:0043908">
    <property type="term" value="F:Ser(Gly)-tRNA(Ala) hydrolase activity"/>
    <property type="evidence" value="ECO:0007669"/>
    <property type="project" value="UniProtKB-UniRule"/>
</dbReference>
<comment type="subcellular location">
    <subcellularLocation>
        <location evidence="2">Cytoplasm</location>
    </subcellularLocation>
</comment>
<evidence type="ECO:0000313" key="3">
    <source>
        <dbReference type="EMBL" id="KEO74818.1"/>
    </source>
</evidence>
<comment type="catalytic activity">
    <reaction evidence="2">
        <text>glycyl-tRNA(Ala) + H2O = tRNA(Ala) + glycine + H(+)</text>
        <dbReference type="Rhea" id="RHEA:53744"/>
        <dbReference type="Rhea" id="RHEA-COMP:9657"/>
        <dbReference type="Rhea" id="RHEA-COMP:13640"/>
        <dbReference type="ChEBI" id="CHEBI:15377"/>
        <dbReference type="ChEBI" id="CHEBI:15378"/>
        <dbReference type="ChEBI" id="CHEBI:57305"/>
        <dbReference type="ChEBI" id="CHEBI:78442"/>
        <dbReference type="ChEBI" id="CHEBI:78522"/>
    </reaction>
</comment>
<dbReference type="GO" id="GO:0019478">
    <property type="term" value="P:D-amino acid catabolic process"/>
    <property type="evidence" value="ECO:0007669"/>
    <property type="project" value="UniProtKB-UniRule"/>
</dbReference>
<dbReference type="Gene3D" id="3.50.80.10">
    <property type="entry name" value="D-tyrosyl-tRNA(Tyr) deacylase"/>
    <property type="match status" value="1"/>
</dbReference>
<proteinExistence type="inferred from homology"/>
<accession>A0A074L4M7</accession>
<reference evidence="3 4" key="1">
    <citation type="submission" date="2014-04" db="EMBL/GenBank/DDBJ databases">
        <title>Characterization and application of a salt tolerant electro-active bacterium.</title>
        <authorList>
            <person name="Yang L."/>
            <person name="Wei S."/>
            <person name="Tay Q.X.M."/>
        </authorList>
    </citation>
    <scope>NUCLEOTIDE SEQUENCE [LARGE SCALE GENOMIC DNA]</scope>
    <source>
        <strain evidence="3 4">LY1</strain>
    </source>
</reference>
<dbReference type="PANTHER" id="PTHR10472:SF5">
    <property type="entry name" value="D-AMINOACYL-TRNA DEACYLASE 1"/>
    <property type="match status" value="1"/>
</dbReference>
<keyword evidence="2" id="KW-0820">tRNA-binding</keyword>
<dbReference type="InterPro" id="IPR023509">
    <property type="entry name" value="DTD-like_sf"/>
</dbReference>
<comment type="subunit">
    <text evidence="2">Homodimer.</text>
</comment>
<dbReference type="GO" id="GO:0106026">
    <property type="term" value="F:Gly-tRNA(Ala) deacylase activity"/>
    <property type="evidence" value="ECO:0007669"/>
    <property type="project" value="UniProtKB-UniRule"/>
</dbReference>
<dbReference type="RefSeq" id="WP_035071088.1">
    <property type="nucleotide sequence ID" value="NZ_JMIH01000014.1"/>
</dbReference>
<evidence type="ECO:0000256" key="2">
    <source>
        <dbReference type="HAMAP-Rule" id="MF_00518"/>
    </source>
</evidence>
<keyword evidence="2" id="KW-0963">Cytoplasm</keyword>
<dbReference type="STRING" id="1048983.EL17_03830"/>
<comment type="caution">
    <text evidence="3">The sequence shown here is derived from an EMBL/GenBank/DDBJ whole genome shotgun (WGS) entry which is preliminary data.</text>
</comment>
<dbReference type="EC" id="3.1.1.-" evidence="2"/>
<dbReference type="NCBIfam" id="TIGR00256">
    <property type="entry name" value="D-aminoacyl-tRNA deacylase"/>
    <property type="match status" value="1"/>
</dbReference>
<comment type="domain">
    <text evidence="2">A Gly-cisPro motif from one monomer fits into the active site of the other monomer to allow specific chiral rejection of L-amino acids.</text>
</comment>
<dbReference type="Pfam" id="PF02580">
    <property type="entry name" value="Tyr_Deacylase"/>
    <property type="match status" value="1"/>
</dbReference>
<protein>
    <recommendedName>
        <fullName evidence="2">D-aminoacyl-tRNA deacylase</fullName>
        <shortName evidence="2">DTD</shortName>
        <ecNumber evidence="2">3.1.1.96</ecNumber>
    </recommendedName>
    <alternativeName>
        <fullName evidence="2">Gly-tRNA(Ala) deacylase</fullName>
        <ecNumber evidence="2">3.1.1.-</ecNumber>
    </alternativeName>
</protein>
<name>A0A074L4M7_9BACT</name>
<evidence type="ECO:0000313" key="4">
    <source>
        <dbReference type="Proteomes" id="UP000027821"/>
    </source>
</evidence>
<dbReference type="InterPro" id="IPR003732">
    <property type="entry name" value="Daa-tRNA_deacyls_DTD"/>
</dbReference>
<dbReference type="eggNOG" id="COG1490">
    <property type="taxonomic scope" value="Bacteria"/>
</dbReference>
<feature type="short sequence motif" description="Gly-cisPro motif, important for rejection of L-amino acids" evidence="2">
    <location>
        <begin position="138"/>
        <end position="139"/>
    </location>
</feature>
<dbReference type="GO" id="GO:0005737">
    <property type="term" value="C:cytoplasm"/>
    <property type="evidence" value="ECO:0007669"/>
    <property type="project" value="UniProtKB-SubCell"/>
</dbReference>
<comment type="catalytic activity">
    <reaction evidence="2">
        <text>a D-aminoacyl-tRNA + H2O = a tRNA + a D-alpha-amino acid + H(+)</text>
        <dbReference type="Rhea" id="RHEA:13953"/>
        <dbReference type="Rhea" id="RHEA-COMP:10123"/>
        <dbReference type="Rhea" id="RHEA-COMP:10124"/>
        <dbReference type="ChEBI" id="CHEBI:15377"/>
        <dbReference type="ChEBI" id="CHEBI:15378"/>
        <dbReference type="ChEBI" id="CHEBI:59871"/>
        <dbReference type="ChEBI" id="CHEBI:78442"/>
        <dbReference type="ChEBI" id="CHEBI:79333"/>
        <dbReference type="EC" id="3.1.1.96"/>
    </reaction>
</comment>
<dbReference type="OrthoDB" id="9801395at2"/>
<organism evidence="3 4">
    <name type="scientific">Anditalea andensis</name>
    <dbReference type="NCBI Taxonomy" id="1048983"/>
    <lineage>
        <taxon>Bacteria</taxon>
        <taxon>Pseudomonadati</taxon>
        <taxon>Bacteroidota</taxon>
        <taxon>Cytophagia</taxon>
        <taxon>Cytophagales</taxon>
        <taxon>Cytophagaceae</taxon>
        <taxon>Anditalea</taxon>
    </lineage>
</organism>
<sequence>MIAVIQRASKAEVEINGSERRSIGKGLVILLGIEEADTDEDVGWLSKKIINLRIFPDCSGVMNESVLDQQGEILLISQFTLHASTKKGNRPSYIKAAKSETAIPMYEKMIKALSAGIKQKITTGQFGADMQVSLTNDGPVTIIIDSKNKI</sequence>
<comment type="similarity">
    <text evidence="1 2">Belongs to the DTD family.</text>
</comment>
<dbReference type="GO" id="GO:0051500">
    <property type="term" value="F:D-tyrosyl-tRNA(Tyr) deacylase activity"/>
    <property type="evidence" value="ECO:0007669"/>
    <property type="project" value="TreeGrafter"/>
</dbReference>
<keyword evidence="2" id="KW-0694">RNA-binding</keyword>
<dbReference type="PANTHER" id="PTHR10472">
    <property type="entry name" value="D-TYROSYL-TRNA TYR DEACYLASE"/>
    <property type="match status" value="1"/>
</dbReference>
<dbReference type="FunFam" id="3.50.80.10:FF:000001">
    <property type="entry name" value="D-aminoacyl-tRNA deacylase"/>
    <property type="match status" value="1"/>
</dbReference>
<keyword evidence="4" id="KW-1185">Reference proteome</keyword>
<keyword evidence="2" id="KW-0378">Hydrolase</keyword>
<dbReference type="AlphaFoldDB" id="A0A074L4M7"/>
<evidence type="ECO:0000256" key="1">
    <source>
        <dbReference type="ARBA" id="ARBA00009673"/>
    </source>
</evidence>
<dbReference type="Proteomes" id="UP000027821">
    <property type="component" value="Unassembled WGS sequence"/>
</dbReference>
<dbReference type="HAMAP" id="MF_00518">
    <property type="entry name" value="Deacylase_Dtd"/>
    <property type="match status" value="1"/>
</dbReference>
<dbReference type="EC" id="3.1.1.96" evidence="2"/>
<comment type="function">
    <text evidence="2">An aminoacyl-tRNA editing enzyme that deacylates mischarged D-aminoacyl-tRNAs. Also deacylates mischarged glycyl-tRNA(Ala), protecting cells against glycine mischarging by AlaRS. Acts via tRNA-based rather than protein-based catalysis; rejects L-amino acids rather than detecting D-amino acids in the active site. By recycling D-aminoacyl-tRNA to D-amino acids and free tRNA molecules, this enzyme counteracts the toxicity associated with the formation of D-aminoacyl-tRNA entities in vivo and helps enforce protein L-homochirality.</text>
</comment>